<name>A0ABN9WCY4_9DINO</name>
<dbReference type="Pfam" id="PF01373">
    <property type="entry name" value="Glyco_hydro_14"/>
    <property type="match status" value="1"/>
</dbReference>
<evidence type="ECO:0000313" key="10">
    <source>
        <dbReference type="Proteomes" id="UP001189429"/>
    </source>
</evidence>
<gene>
    <name evidence="9" type="ORF">PCOR1329_LOCUS65482</name>
</gene>
<dbReference type="PANTHER" id="PTHR31352">
    <property type="entry name" value="BETA-AMYLASE 1, CHLOROPLASTIC"/>
    <property type="match status" value="1"/>
</dbReference>
<dbReference type="EC" id="3.2.1.2" evidence="3 8"/>
<dbReference type="InterPro" id="IPR001554">
    <property type="entry name" value="Glyco_hydro_14"/>
</dbReference>
<dbReference type="EMBL" id="CAUYUJ010018391">
    <property type="protein sequence ID" value="CAK0883222.1"/>
    <property type="molecule type" value="Genomic_DNA"/>
</dbReference>
<dbReference type="Proteomes" id="UP001189429">
    <property type="component" value="Unassembled WGS sequence"/>
</dbReference>
<dbReference type="PRINTS" id="PR00750">
    <property type="entry name" value="BETAAMYLASE"/>
</dbReference>
<keyword evidence="10" id="KW-1185">Reference proteome</keyword>
<keyword evidence="4 8" id="KW-0378">Hydrolase</keyword>
<organism evidence="9 10">
    <name type="scientific">Prorocentrum cordatum</name>
    <dbReference type="NCBI Taxonomy" id="2364126"/>
    <lineage>
        <taxon>Eukaryota</taxon>
        <taxon>Sar</taxon>
        <taxon>Alveolata</taxon>
        <taxon>Dinophyceae</taxon>
        <taxon>Prorocentrales</taxon>
        <taxon>Prorocentraceae</taxon>
        <taxon>Prorocentrum</taxon>
    </lineage>
</organism>
<evidence type="ECO:0000256" key="7">
    <source>
        <dbReference type="ARBA" id="ARBA00023326"/>
    </source>
</evidence>
<evidence type="ECO:0000313" key="9">
    <source>
        <dbReference type="EMBL" id="CAK0883222.1"/>
    </source>
</evidence>
<comment type="caution">
    <text evidence="9">The sequence shown here is derived from an EMBL/GenBank/DDBJ whole genome shotgun (WGS) entry which is preliminary data.</text>
</comment>
<accession>A0ABN9WCY4</accession>
<evidence type="ECO:0000256" key="4">
    <source>
        <dbReference type="ARBA" id="ARBA00022801"/>
    </source>
</evidence>
<comment type="similarity">
    <text evidence="2 8">Belongs to the glycosyl hydrolase 14 family.</text>
</comment>
<protein>
    <recommendedName>
        <fullName evidence="3 8">Beta-amylase</fullName>
        <ecNumber evidence="3 8">3.2.1.2</ecNumber>
    </recommendedName>
</protein>
<keyword evidence="6 8" id="KW-0326">Glycosidase</keyword>
<reference evidence="9" key="1">
    <citation type="submission" date="2023-10" db="EMBL/GenBank/DDBJ databases">
        <authorList>
            <person name="Chen Y."/>
            <person name="Shah S."/>
            <person name="Dougan E. K."/>
            <person name="Thang M."/>
            <person name="Chan C."/>
        </authorList>
    </citation>
    <scope>NUCLEOTIDE SEQUENCE [LARGE SCALE GENOMIC DNA]</scope>
</reference>
<dbReference type="PANTHER" id="PTHR31352:SF1">
    <property type="entry name" value="BETA-AMYLASE 3, CHLOROPLASTIC"/>
    <property type="match status" value="1"/>
</dbReference>
<evidence type="ECO:0000256" key="5">
    <source>
        <dbReference type="ARBA" id="ARBA00023277"/>
    </source>
</evidence>
<dbReference type="PROSITE" id="PS00506">
    <property type="entry name" value="BETA_AMYLASE_1"/>
    <property type="match status" value="1"/>
</dbReference>
<dbReference type="InterPro" id="IPR018238">
    <property type="entry name" value="Glyco_hydro_14_CS"/>
</dbReference>
<evidence type="ECO:0000256" key="6">
    <source>
        <dbReference type="ARBA" id="ARBA00023295"/>
    </source>
</evidence>
<evidence type="ECO:0000256" key="1">
    <source>
        <dbReference type="ARBA" id="ARBA00000546"/>
    </source>
</evidence>
<dbReference type="SUPFAM" id="SSF51445">
    <property type="entry name" value="(Trans)glycosidases"/>
    <property type="match status" value="1"/>
</dbReference>
<dbReference type="Gene3D" id="3.20.20.80">
    <property type="entry name" value="Glycosidases"/>
    <property type="match status" value="1"/>
</dbReference>
<proteinExistence type="inferred from homology"/>
<keyword evidence="7 8" id="KW-0624">Polysaccharide degradation</keyword>
<dbReference type="InterPro" id="IPR017853">
    <property type="entry name" value="GH"/>
</dbReference>
<evidence type="ECO:0000256" key="8">
    <source>
        <dbReference type="RuleBase" id="RU000509"/>
    </source>
</evidence>
<evidence type="ECO:0000256" key="3">
    <source>
        <dbReference type="ARBA" id="ARBA00012594"/>
    </source>
</evidence>
<comment type="catalytic activity">
    <reaction evidence="1 8">
        <text>Hydrolysis of (1-&gt;4)-alpha-D-glucosidic linkages in polysaccharides so as to remove successive maltose units from the non-reducing ends of the chains.</text>
        <dbReference type="EC" id="3.2.1.2"/>
    </reaction>
</comment>
<keyword evidence="5 8" id="KW-0119">Carbohydrate metabolism</keyword>
<sequence>MAWKLDKRREASADGFVVDVRWGLIERQPKVYNFDAYKQLVQMAGQRGLEVQLVASFHQCGGNVGDDCSIPSPASVTHHGDVGFKDQHGNQNKACISTLADDVPQDGGRTPLDMYGDWMAALARAFQHDHEDPGGHVALWRLSVPVLPLQQRLAVLRHR</sequence>
<evidence type="ECO:0000256" key="2">
    <source>
        <dbReference type="ARBA" id="ARBA00005652"/>
    </source>
</evidence>